<feature type="compositionally biased region" description="Polar residues" evidence="3">
    <location>
        <begin position="1237"/>
        <end position="1251"/>
    </location>
</feature>
<feature type="region of interest" description="Disordered" evidence="3">
    <location>
        <begin position="1561"/>
        <end position="1589"/>
    </location>
</feature>
<accession>A0AAJ7BSF6</accession>
<feature type="region of interest" description="Disordered" evidence="3">
    <location>
        <begin position="1220"/>
        <end position="1251"/>
    </location>
</feature>
<proteinExistence type="predicted"/>
<feature type="region of interest" description="Disordered" evidence="3">
    <location>
        <begin position="1501"/>
        <end position="1542"/>
    </location>
</feature>
<dbReference type="Proteomes" id="UP000694920">
    <property type="component" value="Unplaced"/>
</dbReference>
<feature type="compositionally biased region" description="Polar residues" evidence="3">
    <location>
        <begin position="1430"/>
        <end position="1461"/>
    </location>
</feature>
<feature type="region of interest" description="Disordered" evidence="3">
    <location>
        <begin position="388"/>
        <end position="408"/>
    </location>
</feature>
<feature type="region of interest" description="Disordered" evidence="3">
    <location>
        <begin position="200"/>
        <end position="294"/>
    </location>
</feature>
<keyword evidence="1" id="KW-0863">Zinc-finger</keyword>
<feature type="compositionally biased region" description="Polar residues" evidence="3">
    <location>
        <begin position="1533"/>
        <end position="1542"/>
    </location>
</feature>
<dbReference type="RefSeq" id="XP_015593185.1">
    <property type="nucleotide sequence ID" value="XM_015737699.2"/>
</dbReference>
<feature type="compositionally biased region" description="Low complexity" evidence="3">
    <location>
        <begin position="1181"/>
        <end position="1193"/>
    </location>
</feature>
<dbReference type="InterPro" id="IPR000571">
    <property type="entry name" value="Znf_CCCH"/>
</dbReference>
<feature type="region of interest" description="Disordered" evidence="3">
    <location>
        <begin position="1369"/>
        <end position="1402"/>
    </location>
</feature>
<evidence type="ECO:0000313" key="7">
    <source>
        <dbReference type="RefSeq" id="XP_015593185.1"/>
    </source>
</evidence>
<feature type="region of interest" description="Disordered" evidence="3">
    <location>
        <begin position="899"/>
        <end position="923"/>
    </location>
</feature>
<feature type="region of interest" description="Disordered" evidence="3">
    <location>
        <begin position="1016"/>
        <end position="1049"/>
    </location>
</feature>
<evidence type="ECO:0000313" key="6">
    <source>
        <dbReference type="RefSeq" id="XP_015593184.1"/>
    </source>
</evidence>
<feature type="domain" description="C3H1-type" evidence="4">
    <location>
        <begin position="2173"/>
        <end position="2199"/>
    </location>
</feature>
<feature type="region of interest" description="Disordered" evidence="3">
    <location>
        <begin position="1078"/>
        <end position="1097"/>
    </location>
</feature>
<sequence>MASDLSSGCTEAIEVLDEKEEGEISLEDVSSSEEGQLNFGNSRTAGQCRSCLSRHGCATWCQVSSRSLHSKSYGKKAPDHCSNQVEVHILPKDAVQGKENRHHTKDSGHTGAKHAVSTLQEKNDDLVPISSDSDMELVGLTDMSKELLVTCKKSSKVRKKRKKRRTHSSVIALENFVSPSPSSIPDTECGSTILKYDSTAGKESHVIRSYHREQTPVHRRARSPLRSRSRPIKSPPRRYRSPISRMRSPFRKSRSPVSRKSPVRRIRSPRRSPCRSPQRILSKKVQKKMSPPGHTYLDMYGNVTKLLKKVRHLEMTGCESPGSNLNKHAEHIGSSLKEKLTHMMKSTETNTNMQLKDKQVTEEKKDKDADDEEDLALLRQKALETKQKRQNKIKTQPEVETEKCNSSLSDNDNEALELRMIALRSAVMKKHQNRVQRGLKLDKATRQQGIISRIESPFSQNFLDSITISGDEYESPLASPQTPLTLKDCMNLEDMELDSEVEQERDRDTSPYSPTDDISKQMDTEMLGIDPSDVSFISTANTINNISNFNSHQNILTTKDNYSHNSHVRNIATNLSYIQANVLYSPSDPTETTSLDFATTMRTAHQGFSTIERIPILTEHFSEHQVQGDVNQDMPYSPTDTPIYDPDLARNRTLIEVPMQPILQNCTTAVSRLSINTGTHFQPADRSALYSKTAFSHASKNTIHQLHVNNSESRIHKSETSVPKAFLRNSTASSKDNSSFRNSTNITLDDLPETETNSKLQVNLPKDLQSMKIHIPEEVTKEITEMAQEPLYLQGVPDVTKDLNKIPTLVNRSLVPVSILKTNKQLQQPLPPKKLDTNLQAEPVFKSADMQPVSIETEATKTSALFKPIKLAPVMKKLPLTITTPAAFNNSLNDSVSGEHAETEASKTVISTRSSNSVAAAERSKKILKPTDPGNAIPGLLEARANKVLVETAAMEKNEEGDNIRKKRTRARSSKNKRKTSNAVASNDKEIVATTMKSNTAETNVNLFSLYQQIKNPSKSNKSKRQSATVSNNKKAEVHSKGVDEKNVEDESNVTAIAIKHSIEKRVESEVKDIKNDKNYEMAQDKKTNDTNKKDERISSENLNPNIINSAQSNADTATNVISDKKPESIANSTSTIESRRRSSLDEDEEALRAILLASLAKRSKPSESVTPTNKPISVGSNLSDTTTSSNSTPADKVNVNDLKTPEHLVFISAIKTPNLSSESSSKSSLSSETKSVDPTSTEPVTETQTQTKIDPEVVKNIFLAGENSDSSPSSTIAGKKRTNPVVVKGPPKKVVRKAPITASTKVVNNAKKFQNTLVQKKLSLQKVATIYNAQKTTGNRTLFNNQFTEKNRPLSPMTSATERFIINLGSDSDSDSEPEQGKTNVALTSNSSSVEKRQPLAIPTTDFERSVDLFLRDVRKKQESAAAIKTSNPTNPVNKPKATQPTSSAGNRTMSSTLHTTPLAVRHLPASRQEEYRRLKQQILEHERLKLQRALEINSAPISPGSKSIDTSPGPLSPASPSVSSATSKSSENPATGISKQALGSQSTIAITVKDNGPRNVSILTKNTSLTSSSNPSDPQSAEKSILNVSPKIGSTFPKITSSPKSMTNLNIQIPNSTLSRSNLTANKIVHSSIPTNTSQTANLISTSIAQEKNTNKSNIVNSNNSSKEFLASKAFQIRVKQGEADRTVIINESSLSNKAKSNVKLNEVASVSSINQKNNMTQMESITKTLQRPIVSDSVNISEVDKGSESSQSIDSEASTLILTQEDKCTADSEDTASSTLSTVKLLDTLELNNSSTISMCIKATSSKNNSLANVEREKSWGFSSSMKDNIRTEMNVINTLPLNERSQCLTEMETKLVAKRYTVLNDLKDMSKKLQQWEIERDLQNNLAAEVKRLREELRMAEEKLQLQKSRVHNMVPKVTAAHEKINDGRKECYKLSRICSGLGSKIIGEKYKVPTDGAQLLTARLKEVAVRTRLLSRKKVPFVENIQNFEGKSTSETQDDVRLSESYANSIQACTTPERNEINLNNSLSENNKQSVDDEKIEKTILLEDLNRTSITAPLEIKNDNALEKNSSNLEDKILLLEPKDVTETSTGTRNEKRNTNVEIETESRVEVDLTSTSATSMKNEERLYPETPMSPIIHGMLMSEDSTKSLLTPYSSVLLHLRTPRTTNPEGILCPYELMGTCRDGDCQFVHHNAAHS</sequence>
<feature type="compositionally biased region" description="Basic and acidic residues" evidence="3">
    <location>
        <begin position="1034"/>
        <end position="1046"/>
    </location>
</feature>
<feature type="region of interest" description="Disordered" evidence="3">
    <location>
        <begin position="497"/>
        <end position="519"/>
    </location>
</feature>
<feature type="region of interest" description="Disordered" evidence="3">
    <location>
        <begin position="1425"/>
        <end position="1473"/>
    </location>
</feature>
<dbReference type="RefSeq" id="XP_015593184.1">
    <property type="nucleotide sequence ID" value="XM_015737698.2"/>
</dbReference>
<feature type="compositionally biased region" description="Basic and acidic residues" evidence="3">
    <location>
        <begin position="200"/>
        <end position="216"/>
    </location>
</feature>
<feature type="compositionally biased region" description="Polar residues" evidence="3">
    <location>
        <begin position="906"/>
        <end position="918"/>
    </location>
</feature>
<evidence type="ECO:0000256" key="3">
    <source>
        <dbReference type="SAM" id="MobiDB-lite"/>
    </source>
</evidence>
<feature type="compositionally biased region" description="Polar residues" evidence="3">
    <location>
        <begin position="1268"/>
        <end position="1277"/>
    </location>
</feature>
<keyword evidence="2" id="KW-0175">Coiled coil</keyword>
<feature type="region of interest" description="Disordered" evidence="3">
    <location>
        <begin position="731"/>
        <end position="750"/>
    </location>
</feature>
<feature type="compositionally biased region" description="Low complexity" evidence="3">
    <location>
        <begin position="1513"/>
        <end position="1532"/>
    </location>
</feature>
<feature type="compositionally biased region" description="Polar residues" evidence="3">
    <location>
        <begin position="1016"/>
        <end position="1033"/>
    </location>
</feature>
<keyword evidence="1" id="KW-0479">Metal-binding</keyword>
<feature type="compositionally biased region" description="Basic residues" evidence="3">
    <location>
        <begin position="217"/>
        <end position="240"/>
    </location>
</feature>
<feature type="coiled-coil region" evidence="2">
    <location>
        <begin position="1870"/>
        <end position="1914"/>
    </location>
</feature>
<evidence type="ECO:0000313" key="5">
    <source>
        <dbReference type="Proteomes" id="UP000694920"/>
    </source>
</evidence>
<evidence type="ECO:0000256" key="1">
    <source>
        <dbReference type="PROSITE-ProRule" id="PRU00723"/>
    </source>
</evidence>
<feature type="compositionally biased region" description="Polar residues" evidence="3">
    <location>
        <begin position="1382"/>
        <end position="1394"/>
    </location>
</feature>
<feature type="compositionally biased region" description="Polar residues" evidence="3">
    <location>
        <begin position="731"/>
        <end position="747"/>
    </location>
</feature>
<feature type="region of interest" description="Disordered" evidence="3">
    <location>
        <begin position="1266"/>
        <end position="1288"/>
    </location>
</feature>
<feature type="zinc finger region" description="C3H1-type" evidence="1">
    <location>
        <begin position="2173"/>
        <end position="2199"/>
    </location>
</feature>
<dbReference type="GO" id="GO:0008270">
    <property type="term" value="F:zinc ion binding"/>
    <property type="evidence" value="ECO:0007669"/>
    <property type="project" value="UniProtKB-KW"/>
</dbReference>
<name>A0AAJ7BSF6_CEPCN</name>
<evidence type="ECO:0000256" key="2">
    <source>
        <dbReference type="SAM" id="Coils"/>
    </source>
</evidence>
<keyword evidence="5" id="KW-1185">Reference proteome</keyword>
<feature type="compositionally biased region" description="Polar residues" evidence="3">
    <location>
        <begin position="1167"/>
        <end position="1180"/>
    </location>
</feature>
<feature type="compositionally biased region" description="Basic residues" evidence="3">
    <location>
        <begin position="261"/>
        <end position="273"/>
    </location>
</feature>
<protein>
    <submittedName>
        <fullName evidence="6 7">Uncharacterized protein LOC107266815 isoform X1</fullName>
    </submittedName>
</protein>
<dbReference type="GeneID" id="107266815"/>
<feature type="region of interest" description="Disordered" evidence="3">
    <location>
        <begin position="958"/>
        <end position="988"/>
    </location>
</feature>
<keyword evidence="1" id="KW-0862">Zinc</keyword>
<feature type="region of interest" description="Disordered" evidence="3">
    <location>
        <begin position="96"/>
        <end position="115"/>
    </location>
</feature>
<feature type="region of interest" description="Disordered" evidence="3">
    <location>
        <begin position="1129"/>
        <end position="1148"/>
    </location>
</feature>
<feature type="region of interest" description="Disordered" evidence="3">
    <location>
        <begin position="1163"/>
        <end position="1199"/>
    </location>
</feature>
<gene>
    <name evidence="6 7" type="primary">LOC107266815</name>
</gene>
<feature type="region of interest" description="Disordered" evidence="3">
    <location>
        <begin position="347"/>
        <end position="372"/>
    </location>
</feature>
<evidence type="ECO:0000259" key="4">
    <source>
        <dbReference type="PROSITE" id="PS50103"/>
    </source>
</evidence>
<feature type="compositionally biased region" description="Low complexity" evidence="3">
    <location>
        <begin position="1563"/>
        <end position="1581"/>
    </location>
</feature>
<organism evidence="5 6">
    <name type="scientific">Cephus cinctus</name>
    <name type="common">Wheat stem sawfly</name>
    <dbReference type="NCBI Taxonomy" id="211228"/>
    <lineage>
        <taxon>Eukaryota</taxon>
        <taxon>Metazoa</taxon>
        <taxon>Ecdysozoa</taxon>
        <taxon>Arthropoda</taxon>
        <taxon>Hexapoda</taxon>
        <taxon>Insecta</taxon>
        <taxon>Pterygota</taxon>
        <taxon>Neoptera</taxon>
        <taxon>Endopterygota</taxon>
        <taxon>Hymenoptera</taxon>
        <taxon>Cephoidea</taxon>
        <taxon>Cephidae</taxon>
        <taxon>Cephus</taxon>
    </lineage>
</organism>
<feature type="compositionally biased region" description="Basic and acidic residues" evidence="3">
    <location>
        <begin position="355"/>
        <end position="368"/>
    </location>
</feature>
<feature type="compositionally biased region" description="Low complexity" evidence="3">
    <location>
        <begin position="1220"/>
        <end position="1234"/>
    </location>
</feature>
<feature type="compositionally biased region" description="Basic residues" evidence="3">
    <location>
        <begin position="965"/>
        <end position="980"/>
    </location>
</feature>
<dbReference type="KEGG" id="ccin:107266815"/>
<reference evidence="6 7" key="1">
    <citation type="submission" date="2025-04" db="UniProtKB">
        <authorList>
            <consortium name="RefSeq"/>
        </authorList>
    </citation>
    <scope>IDENTIFICATION</scope>
</reference>
<dbReference type="PROSITE" id="PS50103">
    <property type="entry name" value="ZF_C3H1"/>
    <property type="match status" value="1"/>
</dbReference>